<dbReference type="PANTHER" id="PTHR35867:SF1">
    <property type="entry name" value="PROTEIN RSEC"/>
    <property type="match status" value="1"/>
</dbReference>
<dbReference type="InterPro" id="IPR026268">
    <property type="entry name" value="RseC"/>
</dbReference>
<sequence>MKEVGYIKSINNGYASMMFKRKSGCGDNCASCKAHCSAASITTDVEDTLGVAVGDMVEVDIQTKSFFAMTFWTYIFPLIMMTIGLVISLIIFKKLGIKQYELLSTLVGLVFLAVAYSILGKIDKKLGKSQEYNIKMLRKIYK</sequence>
<reference evidence="2 3" key="1">
    <citation type="submission" date="2019-04" db="EMBL/GenBank/DDBJ databases">
        <title>Genome sequencing of Clostridium botulinum Groups I-IV and Clostridium butyricum.</title>
        <authorList>
            <person name="Brunt J."/>
            <person name="Van Vliet A.H.M."/>
            <person name="Stringer S.C."/>
            <person name="Carter A.T."/>
            <person name="Peck M.W."/>
        </authorList>
    </citation>
    <scope>NUCLEOTIDE SEQUENCE [LARGE SCALE GENOMIC DNA]</scope>
    <source>
        <strain evidence="2 3">IFR 18/094</strain>
    </source>
</reference>
<dbReference type="AlphaFoldDB" id="A0A6M0R7G7"/>
<dbReference type="Proteomes" id="UP000473885">
    <property type="component" value="Unassembled WGS sequence"/>
</dbReference>
<dbReference type="PIRSF" id="PIRSF004923">
    <property type="entry name" value="RseC"/>
    <property type="match status" value="1"/>
</dbReference>
<keyword evidence="1" id="KW-1133">Transmembrane helix</keyword>
<keyword evidence="1" id="KW-0812">Transmembrane</keyword>
<dbReference type="RefSeq" id="WP_050606770.1">
    <property type="nucleotide sequence ID" value="NZ_CABKUB010000006.1"/>
</dbReference>
<evidence type="ECO:0000313" key="3">
    <source>
        <dbReference type="Proteomes" id="UP000473885"/>
    </source>
</evidence>
<evidence type="ECO:0000313" key="2">
    <source>
        <dbReference type="EMBL" id="NEZ45650.1"/>
    </source>
</evidence>
<organism evidence="2 3">
    <name type="scientific">Clostridium niameyense</name>
    <dbReference type="NCBI Taxonomy" id="1622073"/>
    <lineage>
        <taxon>Bacteria</taxon>
        <taxon>Bacillati</taxon>
        <taxon>Bacillota</taxon>
        <taxon>Clostridia</taxon>
        <taxon>Eubacteriales</taxon>
        <taxon>Clostridiaceae</taxon>
        <taxon>Clostridium</taxon>
    </lineage>
</organism>
<feature type="transmembrane region" description="Helical" evidence="1">
    <location>
        <begin position="71"/>
        <end position="90"/>
    </location>
</feature>
<dbReference type="PANTHER" id="PTHR35867">
    <property type="entry name" value="PROTEIN RSEC"/>
    <property type="match status" value="1"/>
</dbReference>
<dbReference type="Pfam" id="PF04246">
    <property type="entry name" value="RseC_MucC"/>
    <property type="match status" value="1"/>
</dbReference>
<accession>A0A6M0R7G7</accession>
<proteinExistence type="predicted"/>
<dbReference type="EMBL" id="SXDP01000001">
    <property type="protein sequence ID" value="NEZ45650.1"/>
    <property type="molecule type" value="Genomic_DNA"/>
</dbReference>
<gene>
    <name evidence="2" type="ORF">FDF74_00315</name>
</gene>
<protein>
    <submittedName>
        <fullName evidence="2">Sigma-E factor regulator, RseC/MucC family protein</fullName>
    </submittedName>
</protein>
<keyword evidence="1" id="KW-0472">Membrane</keyword>
<keyword evidence="3" id="KW-1185">Reference proteome</keyword>
<name>A0A6M0R7G7_9CLOT</name>
<dbReference type="InterPro" id="IPR007359">
    <property type="entry name" value="SigmaE_reg_RseC_MucC"/>
</dbReference>
<evidence type="ECO:0000256" key="1">
    <source>
        <dbReference type="SAM" id="Phobius"/>
    </source>
</evidence>
<feature type="transmembrane region" description="Helical" evidence="1">
    <location>
        <begin position="102"/>
        <end position="119"/>
    </location>
</feature>
<comment type="caution">
    <text evidence="2">The sequence shown here is derived from an EMBL/GenBank/DDBJ whole genome shotgun (WGS) entry which is preliminary data.</text>
</comment>
<dbReference type="OrthoDB" id="1734233at2"/>